<accession>A0A3P7P597</accession>
<sequence length="259" mass="28676">MVFRLPSTGLFHCLLVALLVPGLNTTFAYEDSNGSGTETALKCVSASFANDSTASSLDNVTKQLSPVIRFIGVCPGQPASVGVILEMRAQFRLQFTTIFGEERCVTVSLRAKPSGPELQAIPRNRTNMTFSVSRSAKREAENKSRKKLDHRNVSFEHLKMFTEIPLDRCSNTSRTLSLNLDVLTENVNNSALEPWLSEFTWKRTPEHYEVGEVGWSSVGALPGTLSGTYSLTDVRLFLNLHNQRELKLINPKLALGVKT</sequence>
<dbReference type="AlphaFoldDB" id="A0A3P7P597"/>
<dbReference type="OrthoDB" id="6251441at2759"/>
<reference evidence="2 3" key="1">
    <citation type="submission" date="2018-11" db="EMBL/GenBank/DDBJ databases">
        <authorList>
            <consortium name="Pathogen Informatics"/>
        </authorList>
    </citation>
    <scope>NUCLEOTIDE SEQUENCE [LARGE SCALE GENOMIC DNA]</scope>
</reference>
<dbReference type="Proteomes" id="UP000281553">
    <property type="component" value="Unassembled WGS sequence"/>
</dbReference>
<feature type="signal peptide" evidence="1">
    <location>
        <begin position="1"/>
        <end position="28"/>
    </location>
</feature>
<evidence type="ECO:0008006" key="4">
    <source>
        <dbReference type="Google" id="ProtNLM"/>
    </source>
</evidence>
<gene>
    <name evidence="2" type="ORF">DILT_LOCUS9067</name>
</gene>
<feature type="chain" id="PRO_5018034093" description="Secreted protein" evidence="1">
    <location>
        <begin position="29"/>
        <end position="259"/>
    </location>
</feature>
<keyword evidence="3" id="KW-1185">Reference proteome</keyword>
<evidence type="ECO:0000313" key="2">
    <source>
        <dbReference type="EMBL" id="VDN13236.1"/>
    </source>
</evidence>
<evidence type="ECO:0000256" key="1">
    <source>
        <dbReference type="SAM" id="SignalP"/>
    </source>
</evidence>
<proteinExistence type="predicted"/>
<evidence type="ECO:0000313" key="3">
    <source>
        <dbReference type="Proteomes" id="UP000281553"/>
    </source>
</evidence>
<protein>
    <recommendedName>
        <fullName evidence="4">Secreted protein</fullName>
    </recommendedName>
</protein>
<organism evidence="2 3">
    <name type="scientific">Dibothriocephalus latus</name>
    <name type="common">Fish tapeworm</name>
    <name type="synonym">Diphyllobothrium latum</name>
    <dbReference type="NCBI Taxonomy" id="60516"/>
    <lineage>
        <taxon>Eukaryota</taxon>
        <taxon>Metazoa</taxon>
        <taxon>Spiralia</taxon>
        <taxon>Lophotrochozoa</taxon>
        <taxon>Platyhelminthes</taxon>
        <taxon>Cestoda</taxon>
        <taxon>Eucestoda</taxon>
        <taxon>Diphyllobothriidea</taxon>
        <taxon>Diphyllobothriidae</taxon>
        <taxon>Dibothriocephalus</taxon>
    </lineage>
</organism>
<name>A0A3P7P597_DIBLA</name>
<dbReference type="EMBL" id="UYRU01055915">
    <property type="protein sequence ID" value="VDN13236.1"/>
    <property type="molecule type" value="Genomic_DNA"/>
</dbReference>
<keyword evidence="1" id="KW-0732">Signal</keyword>